<organism evidence="1 2">
    <name type="scientific">Marinobacterium aestuarii</name>
    <dbReference type="NCBI Taxonomy" id="1821621"/>
    <lineage>
        <taxon>Bacteria</taxon>
        <taxon>Pseudomonadati</taxon>
        <taxon>Pseudomonadota</taxon>
        <taxon>Gammaproteobacteria</taxon>
        <taxon>Oceanospirillales</taxon>
        <taxon>Oceanospirillaceae</taxon>
        <taxon>Marinobacterium</taxon>
    </lineage>
</organism>
<accession>A0A1A9EYR3</accession>
<dbReference type="AlphaFoldDB" id="A0A1A9EYR3"/>
<dbReference type="OrthoDB" id="9798585at2"/>
<protein>
    <submittedName>
        <fullName evidence="1">Cupin</fullName>
    </submittedName>
</protein>
<dbReference type="CDD" id="cd06981">
    <property type="entry name" value="cupin_reut_a1446"/>
    <property type="match status" value="1"/>
</dbReference>
<evidence type="ECO:0000313" key="2">
    <source>
        <dbReference type="Proteomes" id="UP000078070"/>
    </source>
</evidence>
<dbReference type="Proteomes" id="UP000078070">
    <property type="component" value="Chromosome"/>
</dbReference>
<keyword evidence="2" id="KW-1185">Reference proteome</keyword>
<sequence>MKSVKVVNLLQGLAPTGAEEVFESLVQRPGFRLERILSWGQVTPEGEWYDQAEDEWVLLLVGGARLLIEGQGELTLVPGDTLLLPTHCRHRVSWTDPAQVTVWLALHFAPEGIDSKTEGRDGFAD</sequence>
<name>A0A1A9EYR3_9GAMM</name>
<dbReference type="KEGG" id="mars:A8C75_12750"/>
<dbReference type="InterPro" id="IPR014710">
    <property type="entry name" value="RmlC-like_jellyroll"/>
</dbReference>
<reference evidence="2" key="1">
    <citation type="submission" date="2016-05" db="EMBL/GenBank/DDBJ databases">
        <authorList>
            <person name="Baek K."/>
            <person name="Yang S.-J."/>
        </authorList>
    </citation>
    <scope>NUCLEOTIDE SEQUENCE [LARGE SCALE GENOMIC DNA]</scope>
    <source>
        <strain evidence="2">ST58-10</strain>
    </source>
</reference>
<dbReference type="RefSeq" id="WP_067382895.1">
    <property type="nucleotide sequence ID" value="NZ_CP015839.1"/>
</dbReference>
<dbReference type="Gene3D" id="2.60.120.10">
    <property type="entry name" value="Jelly Rolls"/>
    <property type="match status" value="1"/>
</dbReference>
<gene>
    <name evidence="1" type="ORF">A8C75_12750</name>
</gene>
<evidence type="ECO:0000313" key="1">
    <source>
        <dbReference type="EMBL" id="ANG63254.1"/>
    </source>
</evidence>
<dbReference type="SUPFAM" id="SSF51182">
    <property type="entry name" value="RmlC-like cupins"/>
    <property type="match status" value="1"/>
</dbReference>
<reference evidence="1 2" key="2">
    <citation type="journal article" date="2018" name="Int. J. Syst. Evol. Microbiol.">
        <title>Marinobacterium aestuarii sp. nov., a benzene-degrading marine bacterium isolated from estuary sediment.</title>
        <authorList>
            <person name="Bae S.S."/>
            <person name="Jung J."/>
            <person name="Chung D."/>
            <person name="Baek K."/>
        </authorList>
    </citation>
    <scope>NUCLEOTIDE SEQUENCE [LARGE SCALE GENOMIC DNA]</scope>
    <source>
        <strain evidence="1 2">ST58-10</strain>
    </source>
</reference>
<dbReference type="EMBL" id="CP015839">
    <property type="protein sequence ID" value="ANG63254.1"/>
    <property type="molecule type" value="Genomic_DNA"/>
</dbReference>
<dbReference type="InterPro" id="IPR011051">
    <property type="entry name" value="RmlC_Cupin_sf"/>
</dbReference>
<proteinExistence type="predicted"/>
<dbReference type="STRING" id="1821621.A8C75_12750"/>